<organism evidence="1 2">
    <name type="scientific">Micrococcus terreus</name>
    <dbReference type="NCBI Taxonomy" id="574650"/>
    <lineage>
        <taxon>Bacteria</taxon>
        <taxon>Bacillati</taxon>
        <taxon>Actinomycetota</taxon>
        <taxon>Actinomycetes</taxon>
        <taxon>Micrococcales</taxon>
        <taxon>Micrococcaceae</taxon>
        <taxon>Micrococcus</taxon>
    </lineage>
</organism>
<protein>
    <submittedName>
        <fullName evidence="1">Uncharacterized protein</fullName>
    </submittedName>
</protein>
<proteinExistence type="predicted"/>
<evidence type="ECO:0000313" key="1">
    <source>
        <dbReference type="EMBL" id="SFV21317.1"/>
    </source>
</evidence>
<dbReference type="RefSeq" id="WP_091694816.1">
    <property type="nucleotide sequence ID" value="NZ_FPCG01000002.1"/>
</dbReference>
<gene>
    <name evidence="1" type="ORF">SAMN04487966_102293</name>
</gene>
<name>A0A1I7MHC5_9MICC</name>
<dbReference type="EMBL" id="FPCG01000002">
    <property type="protein sequence ID" value="SFV21317.1"/>
    <property type="molecule type" value="Genomic_DNA"/>
</dbReference>
<accession>A0A1I7MHC5</accession>
<dbReference type="AlphaFoldDB" id="A0A1I7MHC5"/>
<dbReference type="STRING" id="574650.SAMN04487966_102293"/>
<keyword evidence="2" id="KW-1185">Reference proteome</keyword>
<sequence>MNPDIRNTIEHEQIIWQDGYRAGLDQGRTEMSCPHVHPRISASAERMFSGWEGAEAAHRRSVERFRQGVNA</sequence>
<dbReference type="Proteomes" id="UP000198881">
    <property type="component" value="Unassembled WGS sequence"/>
</dbReference>
<evidence type="ECO:0000313" key="2">
    <source>
        <dbReference type="Proteomes" id="UP000198881"/>
    </source>
</evidence>
<reference evidence="1 2" key="1">
    <citation type="submission" date="2016-10" db="EMBL/GenBank/DDBJ databases">
        <authorList>
            <person name="de Groot N.N."/>
        </authorList>
    </citation>
    <scope>NUCLEOTIDE SEQUENCE [LARGE SCALE GENOMIC DNA]</scope>
    <source>
        <strain evidence="1 2">CGMCC 1.7054</strain>
    </source>
</reference>